<dbReference type="SUPFAM" id="SSF101790">
    <property type="entry name" value="Aminomethyltransferase beta-barrel domain"/>
    <property type="match status" value="1"/>
</dbReference>
<dbReference type="Gene3D" id="3.30.70.1400">
    <property type="entry name" value="Aminomethyltransferase beta-barrel domains"/>
    <property type="match status" value="1"/>
</dbReference>
<evidence type="ECO:0000256" key="1">
    <source>
        <dbReference type="ARBA" id="ARBA00008609"/>
    </source>
</evidence>
<keyword evidence="8" id="KW-1185">Reference proteome</keyword>
<evidence type="ECO:0000313" key="7">
    <source>
        <dbReference type="EMBL" id="KAA0921066.1"/>
    </source>
</evidence>
<dbReference type="Pfam" id="PF01571">
    <property type="entry name" value="GCV_T"/>
    <property type="match status" value="1"/>
</dbReference>
<dbReference type="PROSITE" id="PS51257">
    <property type="entry name" value="PROKAR_LIPOPROTEIN"/>
    <property type="match status" value="1"/>
</dbReference>
<dbReference type="InterPro" id="IPR027266">
    <property type="entry name" value="TrmE/GcvT-like"/>
</dbReference>
<comment type="caution">
    <text evidence="7">The sequence shown here is derived from an EMBL/GenBank/DDBJ whole genome shotgun (WGS) entry which is preliminary data.</text>
</comment>
<dbReference type="EMBL" id="VINQ01000001">
    <property type="protein sequence ID" value="KAA0921066.1"/>
    <property type="molecule type" value="Genomic_DNA"/>
</dbReference>
<dbReference type="SUPFAM" id="SSF54373">
    <property type="entry name" value="FAD-linked reductases, C-terminal domain"/>
    <property type="match status" value="1"/>
</dbReference>
<dbReference type="GO" id="GO:0016491">
    <property type="term" value="F:oxidoreductase activity"/>
    <property type="evidence" value="ECO:0007669"/>
    <property type="project" value="UniProtKB-KW"/>
</dbReference>
<gene>
    <name evidence="7" type="ORF">FLO80_02530</name>
</gene>
<dbReference type="InterPro" id="IPR032503">
    <property type="entry name" value="FAO_M"/>
</dbReference>
<dbReference type="Gene3D" id="3.30.1360.120">
    <property type="entry name" value="Probable tRNA modification gtpase trme, domain 1"/>
    <property type="match status" value="1"/>
</dbReference>
<dbReference type="AlphaFoldDB" id="A0A5A9ZVX4"/>
<dbReference type="InterPro" id="IPR013977">
    <property type="entry name" value="GcvT_C"/>
</dbReference>
<dbReference type="PANTHER" id="PTHR43757:SF2">
    <property type="entry name" value="AMINOMETHYLTRANSFERASE, MITOCHONDRIAL"/>
    <property type="match status" value="1"/>
</dbReference>
<dbReference type="InterPro" id="IPR006076">
    <property type="entry name" value="FAD-dep_OxRdtase"/>
</dbReference>
<accession>A0A5A9ZVX4</accession>
<evidence type="ECO:0000259" key="6">
    <source>
        <dbReference type="Pfam" id="PF16350"/>
    </source>
</evidence>
<dbReference type="PANTHER" id="PTHR43757">
    <property type="entry name" value="AMINOMETHYLTRANSFERASE"/>
    <property type="match status" value="1"/>
</dbReference>
<evidence type="ECO:0000313" key="8">
    <source>
        <dbReference type="Proteomes" id="UP000325291"/>
    </source>
</evidence>
<proteinExistence type="inferred from homology"/>
<keyword evidence="2" id="KW-0560">Oxidoreductase</keyword>
<dbReference type="SUPFAM" id="SSF51905">
    <property type="entry name" value="FAD/NAD(P)-binding domain"/>
    <property type="match status" value="1"/>
</dbReference>
<feature type="domain" description="GCVT N-terminal" evidence="4">
    <location>
        <begin position="426"/>
        <end position="710"/>
    </location>
</feature>
<dbReference type="Gene3D" id="3.30.9.10">
    <property type="entry name" value="D-Amino Acid Oxidase, subunit A, domain 2"/>
    <property type="match status" value="1"/>
</dbReference>
<evidence type="ECO:0000259" key="5">
    <source>
        <dbReference type="Pfam" id="PF08669"/>
    </source>
</evidence>
<dbReference type="Pfam" id="PF16350">
    <property type="entry name" value="FAO_M"/>
    <property type="match status" value="1"/>
</dbReference>
<dbReference type="Pfam" id="PF08669">
    <property type="entry name" value="GCV_T_C"/>
    <property type="match status" value="1"/>
</dbReference>
<dbReference type="InterPro" id="IPR036188">
    <property type="entry name" value="FAD/NAD-bd_sf"/>
</dbReference>
<protein>
    <submittedName>
        <fullName evidence="7">FAD-dependent oxidoreductase</fullName>
    </submittedName>
</protein>
<dbReference type="SUPFAM" id="SSF103025">
    <property type="entry name" value="Folate-binding domain"/>
    <property type="match status" value="1"/>
</dbReference>
<evidence type="ECO:0000259" key="4">
    <source>
        <dbReference type="Pfam" id="PF01571"/>
    </source>
</evidence>
<dbReference type="InterPro" id="IPR029043">
    <property type="entry name" value="GcvT/YgfZ_C"/>
</dbReference>
<dbReference type="RefSeq" id="WP_111361913.1">
    <property type="nucleotide sequence ID" value="NZ_VINQ01000001.1"/>
</dbReference>
<evidence type="ECO:0000256" key="2">
    <source>
        <dbReference type="ARBA" id="ARBA00023002"/>
    </source>
</evidence>
<organism evidence="7 8">
    <name type="scientific">Aquicoccus porphyridii</name>
    <dbReference type="NCBI Taxonomy" id="1852029"/>
    <lineage>
        <taxon>Bacteria</taxon>
        <taxon>Pseudomonadati</taxon>
        <taxon>Pseudomonadota</taxon>
        <taxon>Alphaproteobacteria</taxon>
        <taxon>Rhodobacterales</taxon>
        <taxon>Paracoccaceae</taxon>
        <taxon>Aquicoccus</taxon>
    </lineage>
</organism>
<feature type="domain" description="FAD dependent oxidoreductase" evidence="3">
    <location>
        <begin position="6"/>
        <end position="367"/>
    </location>
</feature>
<evidence type="ECO:0000259" key="3">
    <source>
        <dbReference type="Pfam" id="PF01266"/>
    </source>
</evidence>
<dbReference type="Pfam" id="PF01266">
    <property type="entry name" value="DAO"/>
    <property type="match status" value="1"/>
</dbReference>
<dbReference type="Gene3D" id="2.40.30.110">
    <property type="entry name" value="Aminomethyltransferase beta-barrel domains"/>
    <property type="match status" value="1"/>
</dbReference>
<comment type="similarity">
    <text evidence="1">Belongs to the GcvT family.</text>
</comment>
<feature type="domain" description="Aminomethyltransferase C-terminal" evidence="5">
    <location>
        <begin position="730"/>
        <end position="809"/>
    </location>
</feature>
<reference evidence="7 8" key="1">
    <citation type="submission" date="2019-07" db="EMBL/GenBank/DDBJ databases">
        <title>Aquicoccus porphyridii gen. nov., sp. nov., isolated from a small marine red alga, Porphyridium marinum.</title>
        <authorList>
            <person name="Liu L."/>
        </authorList>
    </citation>
    <scope>NUCLEOTIDE SEQUENCE [LARGE SCALE GENOMIC DNA]</scope>
    <source>
        <strain evidence="7 8">L1 8-17</strain>
    </source>
</reference>
<sequence length="817" mass="90353">MKTSARVVVIGGGVVGCSVLYHLTKLGWSDVMLVERSELTSGSTWHAAGGFHTLNGDTNMAALQGYTIRLYKELEEITGLSCGLHHVGGITLADNRDRMDMLLAERAKHRYMGLETEIVGPEEIRKIAPVTNTEGVIGALYDPLDGHLDPSGTTHAYAKAARMGGATIETHCMVRETNQRADGTWDVVTDKGTIHAEHLVNAGGLWAREVGAMAGVYFPLHPMEHQYIVTEEVPEIAAMIDAGGEHPHVMDPAGESYLRQEGRGLCIGFYEQPCRPWAVDGTPWQFGHELLPDDFDKIEDSIAFAYRRFPALERAGVKSVIHGPFTFAPDGNPLVGPVPGMRNYWSACAVMAGFSQGGGVGLMLAQWMVEGECERDTFAMDCARFGDWITPGYTRPKVIENYQKRFSVAYPNEELPAARPCRQTPMYDIFDGMGAVWGAQYGLEVVNYFAQGYAVSSSEAVGQEKEPRFETPSFRRSNAWDATAREVRAVREAVGINEVHNFGKYLVTGPNARAWLDRIMAGRIPKPGRLSLTPMLSPKGRLIGDFTVSCLSDDAFQLTASYGSQAYHMRWFEQNEAEGVRVENISDRLNGFQIAGPKAREVLQSVVREDLSDMRFMDLRHLTVGMVDCLVQRVSYTGDLGFEIYCDPMAQRSLWTTLWEAGQPHGMKPFGMRAMMSLRLDKFFGAWLREFSPDYTAGETGLDRFIQWSKEVDFIGRAAAEAEREAGAARKLVAFEVEAEDADVQAYEPIWIDGTVRGFCTSGGYSHHAGKSIAQGLIPREMAAEGLEAEIEILGEMRKARLIETPLFDADGARMRG</sequence>
<name>A0A5A9ZVX4_9RHOB</name>
<dbReference type="Gene3D" id="3.50.50.60">
    <property type="entry name" value="FAD/NAD(P)-binding domain"/>
    <property type="match status" value="1"/>
</dbReference>
<dbReference type="InterPro" id="IPR006222">
    <property type="entry name" value="GCVT_N"/>
</dbReference>
<dbReference type="Proteomes" id="UP000325291">
    <property type="component" value="Unassembled WGS sequence"/>
</dbReference>
<feature type="domain" description="FAD dependent oxidoreductase central" evidence="6">
    <location>
        <begin position="370"/>
        <end position="423"/>
    </location>
</feature>
<dbReference type="InterPro" id="IPR028896">
    <property type="entry name" value="GcvT/YgfZ/DmdA"/>
</dbReference>